<reference evidence="1" key="2">
    <citation type="submission" date="2022-06" db="UniProtKB">
        <authorList>
            <consortium name="EnsemblMetazoa"/>
        </authorList>
    </citation>
    <scope>IDENTIFICATION</scope>
    <source>
        <strain evidence="1">DF5081</strain>
    </source>
</reference>
<dbReference type="AlphaFoldDB" id="A0A8R1DL42"/>
<keyword evidence="2" id="KW-1185">Reference proteome</keyword>
<evidence type="ECO:0000313" key="2">
    <source>
        <dbReference type="Proteomes" id="UP000005237"/>
    </source>
</evidence>
<organism evidence="1 2">
    <name type="scientific">Caenorhabditis japonica</name>
    <dbReference type="NCBI Taxonomy" id="281687"/>
    <lineage>
        <taxon>Eukaryota</taxon>
        <taxon>Metazoa</taxon>
        <taxon>Ecdysozoa</taxon>
        <taxon>Nematoda</taxon>
        <taxon>Chromadorea</taxon>
        <taxon>Rhabditida</taxon>
        <taxon>Rhabditina</taxon>
        <taxon>Rhabditomorpha</taxon>
        <taxon>Rhabditoidea</taxon>
        <taxon>Rhabditidae</taxon>
        <taxon>Peloderinae</taxon>
        <taxon>Caenorhabditis</taxon>
    </lineage>
</organism>
<name>A0A8R1DL42_CAEJA</name>
<accession>A0A8R1DL42</accession>
<sequence length="85" mass="9922">MLHEVRSSLCVLFFYFGNLGSRIAGVQKADHGYDVPLQVYRRKRYCLPEKAALDQLEDVEVEENYQDSDQEYYNINTSIDVRNNA</sequence>
<proteinExistence type="predicted"/>
<dbReference type="Proteomes" id="UP000005237">
    <property type="component" value="Unassembled WGS sequence"/>
</dbReference>
<dbReference type="EnsemblMetazoa" id="CJA05400b.1">
    <property type="protein sequence ID" value="CJA05400b.1"/>
    <property type="gene ID" value="WBGene00124604"/>
</dbReference>
<reference evidence="2" key="1">
    <citation type="submission" date="2010-08" db="EMBL/GenBank/DDBJ databases">
        <authorList>
            <consortium name="Caenorhabditis japonica Sequencing Consortium"/>
            <person name="Wilson R.K."/>
        </authorList>
    </citation>
    <scope>NUCLEOTIDE SEQUENCE [LARGE SCALE GENOMIC DNA]</scope>
    <source>
        <strain evidence="2">DF5081</strain>
    </source>
</reference>
<protein>
    <submittedName>
        <fullName evidence="1">Uncharacterized protein</fullName>
    </submittedName>
</protein>
<evidence type="ECO:0000313" key="1">
    <source>
        <dbReference type="EnsemblMetazoa" id="CJA05400b.1"/>
    </source>
</evidence>